<dbReference type="PANTHER" id="PTHR33273:SF4">
    <property type="entry name" value="ENDONUCLEASE_EXONUCLEASE_PHOSPHATASE DOMAIN-CONTAINING PROTEIN"/>
    <property type="match status" value="1"/>
</dbReference>
<dbReference type="OrthoDB" id="6628989at2759"/>
<dbReference type="AlphaFoldDB" id="A0A8B8FSH7"/>
<dbReference type="GeneID" id="112685588"/>
<dbReference type="Pfam" id="PF14529">
    <property type="entry name" value="Exo_endo_phos_2"/>
    <property type="match status" value="1"/>
</dbReference>
<dbReference type="Proteomes" id="UP000694846">
    <property type="component" value="Unplaced"/>
</dbReference>
<evidence type="ECO:0000259" key="1">
    <source>
        <dbReference type="Pfam" id="PF14529"/>
    </source>
</evidence>
<dbReference type="InterPro" id="IPR036691">
    <property type="entry name" value="Endo/exonu/phosph_ase_sf"/>
</dbReference>
<proteinExistence type="predicted"/>
<protein>
    <submittedName>
        <fullName evidence="3">Uncharacterized protein LOC112685588</fullName>
    </submittedName>
</protein>
<organism evidence="2 3">
    <name type="scientific">Sipha flava</name>
    <name type="common">yellow sugarcane aphid</name>
    <dbReference type="NCBI Taxonomy" id="143950"/>
    <lineage>
        <taxon>Eukaryota</taxon>
        <taxon>Metazoa</taxon>
        <taxon>Ecdysozoa</taxon>
        <taxon>Arthropoda</taxon>
        <taxon>Hexapoda</taxon>
        <taxon>Insecta</taxon>
        <taxon>Pterygota</taxon>
        <taxon>Neoptera</taxon>
        <taxon>Paraneoptera</taxon>
        <taxon>Hemiptera</taxon>
        <taxon>Sternorrhyncha</taxon>
        <taxon>Aphidomorpha</taxon>
        <taxon>Aphidoidea</taxon>
        <taxon>Aphididae</taxon>
        <taxon>Sipha</taxon>
    </lineage>
</organism>
<evidence type="ECO:0000313" key="3">
    <source>
        <dbReference type="RefSeq" id="XP_025413305.1"/>
    </source>
</evidence>
<gene>
    <name evidence="3" type="primary">LOC112685588</name>
</gene>
<reference evidence="3" key="1">
    <citation type="submission" date="2025-08" db="UniProtKB">
        <authorList>
            <consortium name="RefSeq"/>
        </authorList>
    </citation>
    <scope>IDENTIFICATION</scope>
    <source>
        <tissue evidence="3">Whole body</tissue>
    </source>
</reference>
<dbReference type="PANTHER" id="PTHR33273">
    <property type="entry name" value="DOMAIN-CONTAINING PROTEIN, PUTATIVE-RELATED"/>
    <property type="match status" value="1"/>
</dbReference>
<name>A0A8B8FSH7_9HEMI</name>
<dbReference type="InterPro" id="IPR005135">
    <property type="entry name" value="Endo/exonuclease/phosphatase"/>
</dbReference>
<dbReference type="Gene3D" id="3.60.10.10">
    <property type="entry name" value="Endonuclease/exonuclease/phosphatase"/>
    <property type="match status" value="1"/>
</dbReference>
<dbReference type="RefSeq" id="XP_025413305.1">
    <property type="nucleotide sequence ID" value="XM_025557520.1"/>
</dbReference>
<evidence type="ECO:0000313" key="2">
    <source>
        <dbReference type="Proteomes" id="UP000694846"/>
    </source>
</evidence>
<keyword evidence="2" id="KW-1185">Reference proteome</keyword>
<accession>A0A8B8FSH7</accession>
<feature type="domain" description="Endonuclease/exonuclease/phosphatase" evidence="1">
    <location>
        <begin position="92"/>
        <end position="214"/>
    </location>
</feature>
<sequence length="351" mass="39048">MTSVQRVSFRVLQMNLNHCWTAQQLLQQTMAERSVDLAIISDYHRAASDVQHWVSSTDGKCAVLLNRSSNAAISATGCGFGFAWVRIGAVALYSCYCTPNCSNDEFDTFLCGLEASIRNAQAASADIVVAGDFNSHSAEWGSASEDLRGALLSNFAAALDLLVCNEGTTPTYHRVNASSVIDVTFARTSRREQPLVTDWTVLSEINSASDHDYIEFMVNDSRGSHHNPFRRPETASGWAVKKLSTEKLSEYWNECGQPSILDNANADDHAAQLQKFLFDACEAAMPCRTVFKGRRAMHWWSDAIAVLRAETIAARRQYQRAGRRANQDGRTAAFEVYNQKRKDLRTAIRWA</sequence>
<dbReference type="GO" id="GO:0003824">
    <property type="term" value="F:catalytic activity"/>
    <property type="evidence" value="ECO:0007669"/>
    <property type="project" value="InterPro"/>
</dbReference>
<dbReference type="CDD" id="cd09077">
    <property type="entry name" value="R1-I-EN"/>
    <property type="match status" value="1"/>
</dbReference>
<dbReference type="SUPFAM" id="SSF56219">
    <property type="entry name" value="DNase I-like"/>
    <property type="match status" value="1"/>
</dbReference>